<keyword evidence="2" id="KW-0732">Signal</keyword>
<feature type="chain" id="PRO_5011569224" description="Spore coat protein U (SCPU) domain-containing protein" evidence="2">
    <location>
        <begin position="26"/>
        <end position="355"/>
    </location>
</feature>
<proteinExistence type="predicted"/>
<reference evidence="4" key="1">
    <citation type="submission" date="2016-10" db="EMBL/GenBank/DDBJ databases">
        <authorList>
            <person name="Varghese N."/>
            <person name="Submissions S."/>
        </authorList>
    </citation>
    <scope>NUCLEOTIDE SEQUENCE [LARGE SCALE GENOMIC DNA]</scope>
    <source>
        <strain evidence="4">CGMCC 1.10658</strain>
    </source>
</reference>
<feature type="signal peptide" evidence="2">
    <location>
        <begin position="1"/>
        <end position="25"/>
    </location>
</feature>
<gene>
    <name evidence="3" type="ORF">SAMN05216212_0642</name>
</gene>
<sequence length="355" mass="36887">MLPTNRPALLVLLLCLMLQAGLVNAESTNARPCDNGAGPPDDPTEPGYDERLIGVCSLENTSTTLPYQPSARLQGEVNFSVRSCSPDGSSSVCDFATPYTVMLTGTSTKNGNKFVLLGESGQGDVTVKLAYRSGGRSEELDSGKESALFPGGANGQQVPAAIEVSLQNLGQLKEGSYSGTFSLALVQCGSKGLSGSVPCDGSKPTTRIAAGEEITFTINLAVASAIRISGLADMLLQDDGSGTYTDSQDFCVFSSSGTPFRITADSLTGNGSFLLQGGAQALAYETTVTNLASGGTEQLREGVISSSTWPGHPLEDCNGYTEENMSLVISVLPSEIGNATETNYVDTLTLTVEAQ</sequence>
<dbReference type="OrthoDB" id="5727911at2"/>
<dbReference type="AlphaFoldDB" id="A0A1G8VMR9"/>
<evidence type="ECO:0008006" key="5">
    <source>
        <dbReference type="Google" id="ProtNLM"/>
    </source>
</evidence>
<keyword evidence="4" id="KW-1185">Reference proteome</keyword>
<dbReference type="RefSeq" id="WP_091507987.1">
    <property type="nucleotide sequence ID" value="NZ_FNFH01000001.1"/>
</dbReference>
<name>A0A1G8VMR9_9GAMM</name>
<evidence type="ECO:0000313" key="3">
    <source>
        <dbReference type="EMBL" id="SDJ67272.1"/>
    </source>
</evidence>
<organism evidence="3 4">
    <name type="scientific">Microbulbifer yueqingensis</name>
    <dbReference type="NCBI Taxonomy" id="658219"/>
    <lineage>
        <taxon>Bacteria</taxon>
        <taxon>Pseudomonadati</taxon>
        <taxon>Pseudomonadota</taxon>
        <taxon>Gammaproteobacteria</taxon>
        <taxon>Cellvibrionales</taxon>
        <taxon>Microbulbiferaceae</taxon>
        <taxon>Microbulbifer</taxon>
    </lineage>
</organism>
<accession>A0A1G8VMR9</accession>
<dbReference type="Proteomes" id="UP000199305">
    <property type="component" value="Unassembled WGS sequence"/>
</dbReference>
<dbReference type="STRING" id="658219.SAMN05216212_0642"/>
<feature type="region of interest" description="Disordered" evidence="1">
    <location>
        <begin position="28"/>
        <end position="47"/>
    </location>
</feature>
<dbReference type="EMBL" id="FNFH01000001">
    <property type="protein sequence ID" value="SDJ67272.1"/>
    <property type="molecule type" value="Genomic_DNA"/>
</dbReference>
<evidence type="ECO:0000313" key="4">
    <source>
        <dbReference type="Proteomes" id="UP000199305"/>
    </source>
</evidence>
<evidence type="ECO:0000256" key="1">
    <source>
        <dbReference type="SAM" id="MobiDB-lite"/>
    </source>
</evidence>
<protein>
    <recommendedName>
        <fullName evidence="5">Spore coat protein U (SCPU) domain-containing protein</fullName>
    </recommendedName>
</protein>
<evidence type="ECO:0000256" key="2">
    <source>
        <dbReference type="SAM" id="SignalP"/>
    </source>
</evidence>